<accession>A0A4U5N4H8</accession>
<reference evidence="1 2" key="1">
    <citation type="journal article" date="2015" name="Genome Biol.">
        <title>Comparative genomics of Steinernema reveals deeply conserved gene regulatory networks.</title>
        <authorList>
            <person name="Dillman A.R."/>
            <person name="Macchietto M."/>
            <person name="Porter C.F."/>
            <person name="Rogers A."/>
            <person name="Williams B."/>
            <person name="Antoshechkin I."/>
            <person name="Lee M.M."/>
            <person name="Goodwin Z."/>
            <person name="Lu X."/>
            <person name="Lewis E.E."/>
            <person name="Goodrich-Blair H."/>
            <person name="Stock S.P."/>
            <person name="Adams B.J."/>
            <person name="Sternberg P.W."/>
            <person name="Mortazavi A."/>
        </authorList>
    </citation>
    <scope>NUCLEOTIDE SEQUENCE [LARGE SCALE GENOMIC DNA]</scope>
    <source>
        <strain evidence="1 2">ALL</strain>
    </source>
</reference>
<name>A0A4U5N4H8_STECR</name>
<proteinExistence type="predicted"/>
<gene>
    <name evidence="1" type="ORF">L596_018287</name>
</gene>
<dbReference type="EMBL" id="AZBU02000005">
    <property type="protein sequence ID" value="TKR77288.1"/>
    <property type="molecule type" value="Genomic_DNA"/>
</dbReference>
<comment type="caution">
    <text evidence="1">The sequence shown here is derived from an EMBL/GenBank/DDBJ whole genome shotgun (WGS) entry which is preliminary data.</text>
</comment>
<sequence>MEFVPNEFVEHAIENLSVLKSPVKPFGELAGRHWTNYAKAFSSKVFLYKVEFHRGPRNRRNQWDVNIKKRTNKKWRRIELRELLRTPRKFIQFYIVTLEEGTEELPLSYRHSYEKVTRIIDLLALQKRCYQFVVDIDDVLVTEEVLAKIHKRTFFKELSVSAEEIQAALFIPYF</sequence>
<keyword evidence="2" id="KW-1185">Reference proteome</keyword>
<evidence type="ECO:0000313" key="2">
    <source>
        <dbReference type="Proteomes" id="UP000298663"/>
    </source>
</evidence>
<reference evidence="1 2" key="2">
    <citation type="journal article" date="2019" name="G3 (Bethesda)">
        <title>Hybrid Assembly of the Genome of the Entomopathogenic Nematode Steinernema carpocapsae Identifies the X-Chromosome.</title>
        <authorList>
            <person name="Serra L."/>
            <person name="Macchietto M."/>
            <person name="Macias-Munoz A."/>
            <person name="McGill C.J."/>
            <person name="Rodriguez I.M."/>
            <person name="Rodriguez B."/>
            <person name="Murad R."/>
            <person name="Mortazavi A."/>
        </authorList>
    </citation>
    <scope>NUCLEOTIDE SEQUENCE [LARGE SCALE GENOMIC DNA]</scope>
    <source>
        <strain evidence="1 2">ALL</strain>
    </source>
</reference>
<evidence type="ECO:0000313" key="1">
    <source>
        <dbReference type="EMBL" id="TKR77288.1"/>
    </source>
</evidence>
<dbReference type="AlphaFoldDB" id="A0A4U5N4H8"/>
<dbReference type="Proteomes" id="UP000298663">
    <property type="component" value="Unassembled WGS sequence"/>
</dbReference>
<protein>
    <submittedName>
        <fullName evidence="1">Uncharacterized protein</fullName>
    </submittedName>
</protein>
<organism evidence="1 2">
    <name type="scientific">Steinernema carpocapsae</name>
    <name type="common">Entomopathogenic nematode</name>
    <dbReference type="NCBI Taxonomy" id="34508"/>
    <lineage>
        <taxon>Eukaryota</taxon>
        <taxon>Metazoa</taxon>
        <taxon>Ecdysozoa</taxon>
        <taxon>Nematoda</taxon>
        <taxon>Chromadorea</taxon>
        <taxon>Rhabditida</taxon>
        <taxon>Tylenchina</taxon>
        <taxon>Panagrolaimomorpha</taxon>
        <taxon>Strongyloidoidea</taxon>
        <taxon>Steinernematidae</taxon>
        <taxon>Steinernema</taxon>
    </lineage>
</organism>